<feature type="compositionally biased region" description="Gly residues" evidence="1">
    <location>
        <begin position="93"/>
        <end position="102"/>
    </location>
</feature>
<evidence type="ECO:0000313" key="4">
    <source>
        <dbReference type="EMBL" id="KAK9122819.1"/>
    </source>
</evidence>
<feature type="region of interest" description="Disordered" evidence="1">
    <location>
        <begin position="64"/>
        <end position="109"/>
    </location>
</feature>
<proteinExistence type="predicted"/>
<organism evidence="4 5">
    <name type="scientific">Stephania japonica</name>
    <dbReference type="NCBI Taxonomy" id="461633"/>
    <lineage>
        <taxon>Eukaryota</taxon>
        <taxon>Viridiplantae</taxon>
        <taxon>Streptophyta</taxon>
        <taxon>Embryophyta</taxon>
        <taxon>Tracheophyta</taxon>
        <taxon>Spermatophyta</taxon>
        <taxon>Magnoliopsida</taxon>
        <taxon>Ranunculales</taxon>
        <taxon>Menispermaceae</taxon>
        <taxon>Menispermoideae</taxon>
        <taxon>Cissampelideae</taxon>
        <taxon>Stephania</taxon>
    </lineage>
</organism>
<keyword evidence="5" id="KW-1185">Reference proteome</keyword>
<evidence type="ECO:0000256" key="1">
    <source>
        <dbReference type="SAM" id="MobiDB-lite"/>
    </source>
</evidence>
<dbReference type="EMBL" id="JBBNAE010000005">
    <property type="protein sequence ID" value="KAK9122819.1"/>
    <property type="molecule type" value="Genomic_DNA"/>
</dbReference>
<name>A0AAP0IW20_9MAGN</name>
<evidence type="ECO:0000256" key="3">
    <source>
        <dbReference type="SAM" id="SignalP"/>
    </source>
</evidence>
<evidence type="ECO:0000313" key="5">
    <source>
        <dbReference type="Proteomes" id="UP001417504"/>
    </source>
</evidence>
<protein>
    <submittedName>
        <fullName evidence="4">Uncharacterized protein</fullName>
    </submittedName>
</protein>
<feature type="signal peptide" evidence="3">
    <location>
        <begin position="1"/>
        <end position="20"/>
    </location>
</feature>
<keyword evidence="2" id="KW-0472">Membrane</keyword>
<feature type="transmembrane region" description="Helical" evidence="2">
    <location>
        <begin position="116"/>
        <end position="137"/>
    </location>
</feature>
<dbReference type="AlphaFoldDB" id="A0AAP0IW20"/>
<accession>A0AAP0IW20</accession>
<dbReference type="Proteomes" id="UP001417504">
    <property type="component" value="Unassembled WGS sequence"/>
</dbReference>
<reference evidence="4 5" key="1">
    <citation type="submission" date="2024-01" db="EMBL/GenBank/DDBJ databases">
        <title>Genome assemblies of Stephania.</title>
        <authorList>
            <person name="Yang L."/>
        </authorList>
    </citation>
    <scope>NUCLEOTIDE SEQUENCE [LARGE SCALE GENOMIC DNA]</scope>
    <source>
        <strain evidence="4">QJT</strain>
        <tissue evidence="4">Leaf</tissue>
    </source>
</reference>
<keyword evidence="3" id="KW-0732">Signal</keyword>
<gene>
    <name evidence="4" type="ORF">Sjap_012421</name>
</gene>
<keyword evidence="2" id="KW-0812">Transmembrane</keyword>
<comment type="caution">
    <text evidence="4">The sequence shown here is derived from an EMBL/GenBank/DDBJ whole genome shotgun (WGS) entry which is preliminary data.</text>
</comment>
<sequence length="142" mass="14053">MGMLEKMCLLLFFIIICVSANVEDQQNESGMKEAMTVMPRRGLLSLVAVQRADGVAVAGGEAAGAGAAAGGGEEDAAGASGEGEAGSTPSGGTVVGPAGGTAGQHWHSNAPHHGSGALVAASVMITGSILGLLIWMYQLSTD</sequence>
<feature type="chain" id="PRO_5042910892" evidence="3">
    <location>
        <begin position="21"/>
        <end position="142"/>
    </location>
</feature>
<keyword evidence="2" id="KW-1133">Transmembrane helix</keyword>
<evidence type="ECO:0000256" key="2">
    <source>
        <dbReference type="SAM" id="Phobius"/>
    </source>
</evidence>